<dbReference type="RefSeq" id="WP_079591711.1">
    <property type="nucleotide sequence ID" value="NZ_FUYX01000009.1"/>
</dbReference>
<evidence type="ECO:0000256" key="4">
    <source>
        <dbReference type="ARBA" id="ARBA00022692"/>
    </source>
</evidence>
<evidence type="ECO:0000313" key="10">
    <source>
        <dbReference type="Proteomes" id="UP000190130"/>
    </source>
</evidence>
<gene>
    <name evidence="9" type="ORF">SAMN05660750_03251</name>
</gene>
<dbReference type="InterPro" id="IPR051539">
    <property type="entry name" value="T4SS-coupling_protein"/>
</dbReference>
<dbReference type="Gene3D" id="3.40.50.300">
    <property type="entry name" value="P-loop containing nucleotide triphosphate hydrolases"/>
    <property type="match status" value="1"/>
</dbReference>
<evidence type="ECO:0000256" key="2">
    <source>
        <dbReference type="ARBA" id="ARBA00008806"/>
    </source>
</evidence>
<evidence type="ECO:0000256" key="3">
    <source>
        <dbReference type="ARBA" id="ARBA00022475"/>
    </source>
</evidence>
<feature type="transmembrane region" description="Helical" evidence="8">
    <location>
        <begin position="6"/>
        <end position="29"/>
    </location>
</feature>
<dbReference type="EMBL" id="FUYX01000009">
    <property type="protein sequence ID" value="SKB96213.1"/>
    <property type="molecule type" value="Genomic_DNA"/>
</dbReference>
<dbReference type="Pfam" id="PF02534">
    <property type="entry name" value="T4SS-DNA_transf"/>
    <property type="match status" value="1"/>
</dbReference>
<dbReference type="SUPFAM" id="SSF52540">
    <property type="entry name" value="P-loop containing nucleoside triphosphate hydrolases"/>
    <property type="match status" value="1"/>
</dbReference>
<dbReference type="OrthoDB" id="9759295at2"/>
<reference evidence="9 10" key="1">
    <citation type="submission" date="2017-02" db="EMBL/GenBank/DDBJ databases">
        <authorList>
            <person name="Peterson S.W."/>
        </authorList>
    </citation>
    <scope>NUCLEOTIDE SEQUENCE [LARGE SCALE GENOMIC DNA]</scope>
    <source>
        <strain evidence="9 10">DSM 9653</strain>
    </source>
</reference>
<dbReference type="PANTHER" id="PTHR37937:SF1">
    <property type="entry name" value="CONJUGATIVE TRANSFER: DNA TRANSPORT"/>
    <property type="match status" value="1"/>
</dbReference>
<dbReference type="CDD" id="cd01127">
    <property type="entry name" value="TrwB_TraG_TraD_VirD4"/>
    <property type="match status" value="2"/>
</dbReference>
<evidence type="ECO:0000256" key="1">
    <source>
        <dbReference type="ARBA" id="ARBA00004651"/>
    </source>
</evidence>
<dbReference type="Proteomes" id="UP000190130">
    <property type="component" value="Unassembled WGS sequence"/>
</dbReference>
<dbReference type="InterPro" id="IPR003688">
    <property type="entry name" value="TraG/VirD4"/>
</dbReference>
<organism evidence="9 10">
    <name type="scientific">Bosea thiooxidans</name>
    <dbReference type="NCBI Taxonomy" id="53254"/>
    <lineage>
        <taxon>Bacteria</taxon>
        <taxon>Pseudomonadati</taxon>
        <taxon>Pseudomonadota</taxon>
        <taxon>Alphaproteobacteria</taxon>
        <taxon>Hyphomicrobiales</taxon>
        <taxon>Boseaceae</taxon>
        <taxon>Bosea</taxon>
    </lineage>
</organism>
<name>A0A1T5FJ58_9HYPH</name>
<accession>A0A1T5FJ58</accession>
<feature type="region of interest" description="Disordered" evidence="7">
    <location>
        <begin position="539"/>
        <end position="558"/>
    </location>
</feature>
<keyword evidence="5 8" id="KW-1133">Transmembrane helix</keyword>
<evidence type="ECO:0000256" key="7">
    <source>
        <dbReference type="SAM" id="MobiDB-lite"/>
    </source>
</evidence>
<evidence type="ECO:0000313" key="9">
    <source>
        <dbReference type="EMBL" id="SKB96213.1"/>
    </source>
</evidence>
<keyword evidence="6 8" id="KW-0472">Membrane</keyword>
<keyword evidence="4 8" id="KW-0812">Transmembrane</keyword>
<feature type="transmembrane region" description="Helical" evidence="8">
    <location>
        <begin position="36"/>
        <end position="57"/>
    </location>
</feature>
<dbReference type="PANTHER" id="PTHR37937">
    <property type="entry name" value="CONJUGATIVE TRANSFER: DNA TRANSPORT"/>
    <property type="match status" value="1"/>
</dbReference>
<sequence>MSFQSMGWSAALIPLLPAVLCQALSLLMAWRHWPKLGLLGLAASLAAAFYYVVPWAPTSGFWRAVLIYRLPDPKAETLILALLAGGMIALIWLAILHLTTTLRRRPSVDRSSRDHLGGARFARWREVTHMIGGDQPGFILGRWTKKSARLAAQLGAEPSVATGKNGSIIRWRGAGSLLTFAPPGGGKTSSIVIPTLIDYPGPIIIHDPKGENAAVAAKARRLLGHSVKIINPFGIVQLGEDTDALNPLDYVRHGSDKFAADCRRVAGAVVEKSSSGQSNPHFEESAISIIAGVISFVVDANKRGIWPDAVQKVAPSLPGVFDFFTGGTDQLEQNFKAIETDPREPGDRLARAATTTWAKIGSDEKGSQFSTIMRFLGCFGDASVRRACEKSTFSLDDLRDDRSPIDVFLCVPQQFMSMNKALIRVFVTAISAHIIDGGRPPRDVVLLLDEMAALGQLDAIADSDGVGALTLGRSAGIRIWAIVQSLSQLESAYGRDGLKLWVANAAVTTFMNVGSFDRETAEYVSAILGEFTVTVDDESESRSSRGLETGSRNKGLSTRDQARRLLRVEEVARLPDDVVVAVVTGESGATSKRPILLSKASYFDVDEWAGRYSANPWQR</sequence>
<dbReference type="GO" id="GO:0005886">
    <property type="term" value="C:plasma membrane"/>
    <property type="evidence" value="ECO:0007669"/>
    <property type="project" value="UniProtKB-SubCell"/>
</dbReference>
<feature type="compositionally biased region" description="Polar residues" evidence="7">
    <location>
        <begin position="546"/>
        <end position="558"/>
    </location>
</feature>
<dbReference type="InterPro" id="IPR027417">
    <property type="entry name" value="P-loop_NTPase"/>
</dbReference>
<evidence type="ECO:0000256" key="8">
    <source>
        <dbReference type="SAM" id="Phobius"/>
    </source>
</evidence>
<feature type="transmembrane region" description="Helical" evidence="8">
    <location>
        <begin position="77"/>
        <end position="96"/>
    </location>
</feature>
<evidence type="ECO:0000256" key="5">
    <source>
        <dbReference type="ARBA" id="ARBA00022989"/>
    </source>
</evidence>
<comment type="subcellular location">
    <subcellularLocation>
        <location evidence="1">Cell membrane</location>
        <topology evidence="1">Multi-pass membrane protein</topology>
    </subcellularLocation>
</comment>
<comment type="similarity">
    <text evidence="2">Belongs to the VirD4/TraG family.</text>
</comment>
<keyword evidence="3" id="KW-1003">Cell membrane</keyword>
<protein>
    <submittedName>
        <fullName evidence="9">Type IV secretory system Conjugative DNA transfer</fullName>
    </submittedName>
</protein>
<dbReference type="AlphaFoldDB" id="A0A1T5FJ58"/>
<evidence type="ECO:0000256" key="6">
    <source>
        <dbReference type="ARBA" id="ARBA00023136"/>
    </source>
</evidence>
<proteinExistence type="inferred from homology"/>